<accession>A0A1G9QV34</accession>
<keyword evidence="4" id="KW-1185">Reference proteome</keyword>
<proteinExistence type="predicted"/>
<keyword evidence="1" id="KW-0175">Coiled coil</keyword>
<name>A0A1G9QV34_9FIRM</name>
<dbReference type="InterPro" id="IPR009636">
    <property type="entry name" value="SCAF"/>
</dbReference>
<evidence type="ECO:0000313" key="3">
    <source>
        <dbReference type="EMBL" id="SDM14803.1"/>
    </source>
</evidence>
<dbReference type="EMBL" id="FNHQ01000002">
    <property type="protein sequence ID" value="SDM14803.1"/>
    <property type="molecule type" value="Genomic_DNA"/>
</dbReference>
<organism evidence="3 4">
    <name type="scientific">Megasphaera paucivorans</name>
    <dbReference type="NCBI Taxonomy" id="349095"/>
    <lineage>
        <taxon>Bacteria</taxon>
        <taxon>Bacillati</taxon>
        <taxon>Bacillota</taxon>
        <taxon>Negativicutes</taxon>
        <taxon>Veillonellales</taxon>
        <taxon>Veillonellaceae</taxon>
        <taxon>Megasphaera</taxon>
    </lineage>
</organism>
<dbReference type="STRING" id="349095.SAMN05660299_00291"/>
<dbReference type="Proteomes" id="UP000199309">
    <property type="component" value="Unassembled WGS sequence"/>
</dbReference>
<dbReference type="OrthoDB" id="2365850at2"/>
<protein>
    <submittedName>
        <fullName evidence="3">Phage minor structural protein GP20</fullName>
    </submittedName>
</protein>
<evidence type="ECO:0000256" key="1">
    <source>
        <dbReference type="SAM" id="Coils"/>
    </source>
</evidence>
<dbReference type="RefSeq" id="WP_091647539.1">
    <property type="nucleotide sequence ID" value="NZ_FNHQ01000002.1"/>
</dbReference>
<evidence type="ECO:0000256" key="2">
    <source>
        <dbReference type="SAM" id="MobiDB-lite"/>
    </source>
</evidence>
<dbReference type="AlphaFoldDB" id="A0A1G9QV34"/>
<evidence type="ECO:0000313" key="4">
    <source>
        <dbReference type="Proteomes" id="UP000199309"/>
    </source>
</evidence>
<gene>
    <name evidence="3" type="ORF">SAMN05660299_00291</name>
</gene>
<reference evidence="3 4" key="1">
    <citation type="submission" date="2016-10" db="EMBL/GenBank/DDBJ databases">
        <authorList>
            <person name="de Groot N.N."/>
        </authorList>
    </citation>
    <scope>NUCLEOTIDE SEQUENCE [LARGE SCALE GENOMIC DNA]</scope>
    <source>
        <strain evidence="3 4">DSM 16981</strain>
    </source>
</reference>
<dbReference type="Pfam" id="PF06810">
    <property type="entry name" value="Phage_scaffold"/>
    <property type="match status" value="1"/>
</dbReference>
<feature type="region of interest" description="Disordered" evidence="2">
    <location>
        <begin position="153"/>
        <end position="196"/>
    </location>
</feature>
<feature type="coiled-coil region" evidence="1">
    <location>
        <begin position="56"/>
        <end position="97"/>
    </location>
</feature>
<sequence>MTIEEFVAQKLGIVEDQRPAAVTALKGYLDGEYVTKSRFNEVNEEKKTLTGQIADRDKQLDTLKNSKGDMESLKKQIKQLQETNAAQKTEAENKMKELQFTNAIKLAIADKAQDVDIVSGLFDKEKLILGQDGKVTGLDEQLKALVESKPFLFKNDGKPPKYDPAGGSGGAGKNPFAKDSFNLTEQGKLLKENPEQARSLAAAAGVTI</sequence>